<gene>
    <name evidence="1" type="ORF">DRO04_03175</name>
</gene>
<evidence type="ECO:0000313" key="1">
    <source>
        <dbReference type="EMBL" id="RLG69590.1"/>
    </source>
</evidence>
<dbReference type="EMBL" id="QMWP01000126">
    <property type="protein sequence ID" value="RLG69590.1"/>
    <property type="molecule type" value="Genomic_DNA"/>
</dbReference>
<protein>
    <submittedName>
        <fullName evidence="1">Uncharacterized protein</fullName>
    </submittedName>
</protein>
<dbReference type="InterPro" id="IPR036748">
    <property type="entry name" value="MTH938-like_sf"/>
</dbReference>
<sequence length="50" mass="5559">GAVKIEREVFSLAKKEGKELLALKTEEACKLFNNLTKEGKKVLLVLHSTC</sequence>
<dbReference type="SUPFAM" id="SSF64076">
    <property type="entry name" value="MTH938-like"/>
    <property type="match status" value="1"/>
</dbReference>
<evidence type="ECO:0000313" key="2">
    <source>
        <dbReference type="Proteomes" id="UP000278031"/>
    </source>
</evidence>
<dbReference type="AlphaFoldDB" id="A0A497JIM5"/>
<organism evidence="1 2">
    <name type="scientific">Candidatus Iainarchaeum sp</name>
    <dbReference type="NCBI Taxonomy" id="3101447"/>
    <lineage>
        <taxon>Archaea</taxon>
        <taxon>Candidatus Iainarchaeota</taxon>
        <taxon>Candidatus Iainarchaeia</taxon>
        <taxon>Candidatus Iainarchaeales</taxon>
        <taxon>Candidatus Iainarchaeaceae</taxon>
        <taxon>Candidatus Iainarchaeum</taxon>
    </lineage>
</organism>
<accession>A0A497JIM5</accession>
<dbReference type="Proteomes" id="UP000278031">
    <property type="component" value="Unassembled WGS sequence"/>
</dbReference>
<comment type="caution">
    <text evidence="1">The sequence shown here is derived from an EMBL/GenBank/DDBJ whole genome shotgun (WGS) entry which is preliminary data.</text>
</comment>
<reference evidence="1 2" key="1">
    <citation type="submission" date="2018-06" db="EMBL/GenBank/DDBJ databases">
        <title>Extensive metabolic versatility and redundancy in microbially diverse, dynamic hydrothermal sediments.</title>
        <authorList>
            <person name="Dombrowski N."/>
            <person name="Teske A."/>
            <person name="Baker B.J."/>
        </authorList>
    </citation>
    <scope>NUCLEOTIDE SEQUENCE [LARGE SCALE GENOMIC DNA]</scope>
    <source>
        <strain evidence="1">B51_G17</strain>
    </source>
</reference>
<dbReference type="Gene3D" id="3.40.1230.10">
    <property type="entry name" value="MTH938-like"/>
    <property type="match status" value="1"/>
</dbReference>
<proteinExistence type="predicted"/>
<feature type="non-terminal residue" evidence="1">
    <location>
        <position position="1"/>
    </location>
</feature>
<name>A0A497JIM5_9ARCH</name>